<feature type="chain" id="PRO_5021264063" description="Unsaturated rhamnogalacturonyl hydrolase" evidence="2">
    <location>
        <begin position="20"/>
        <end position="408"/>
    </location>
</feature>
<reference evidence="3 4" key="1">
    <citation type="submission" date="2019-01" db="EMBL/GenBank/DDBJ databases">
        <title>Genome sequencing of the rare red list fungi Fomitopsis rosea.</title>
        <authorList>
            <person name="Buettner E."/>
            <person name="Kellner H."/>
        </authorList>
    </citation>
    <scope>NUCLEOTIDE SEQUENCE [LARGE SCALE GENOMIC DNA]</scope>
    <source>
        <strain evidence="3 4">DSM 105464</strain>
    </source>
</reference>
<dbReference type="Gene3D" id="1.50.10.10">
    <property type="match status" value="1"/>
</dbReference>
<dbReference type="InterPro" id="IPR012341">
    <property type="entry name" value="6hp_glycosidase-like_sf"/>
</dbReference>
<dbReference type="STRING" id="34475.A0A4Y9XW99"/>
<dbReference type="GO" id="GO:0016787">
    <property type="term" value="F:hydrolase activity"/>
    <property type="evidence" value="ECO:0007669"/>
    <property type="project" value="UniProtKB-KW"/>
</dbReference>
<dbReference type="InterPro" id="IPR010905">
    <property type="entry name" value="Glyco_hydro_88"/>
</dbReference>
<sequence>MFWPTLTLLGISSLPLALGTTYSTWAANSAITRGQGNGLNASGDPVVTYEHGVLQWALRLLYEKTGNQSYYDYITEAANNILNENGTVVSVYHPSEYQLDYIPPGWSFLYLYNTTGDERYKVGADEFRTQFETQPRTPEGQFWHKGAYPEQGQILIHRRRQLLILPTAQAGSMASIWVMFSMPDDIANQFIEQYSHGIQLASSINATNNETYLGLLYHGYDDSHAEDWASPDRGHSPEVWDRAVGWYVMAIVDILEGSPTTDETFFMRETIRSQLQILSRALVKAADSESGVWWLVLTQPGRAGNYFESSGAAMYIYALLKGVRLGYLEDTDGSFVATAKRAYEYATANWVIPQSDGTMDWNNTVIVGSLEPGNDYEYYINEPININDLKGLAPFILASLEYEALVGA</sequence>
<dbReference type="AlphaFoldDB" id="A0A4Y9XW99"/>
<dbReference type="Pfam" id="PF07470">
    <property type="entry name" value="Glyco_hydro_88"/>
    <property type="match status" value="1"/>
</dbReference>
<dbReference type="SUPFAM" id="SSF48208">
    <property type="entry name" value="Six-hairpin glycosidases"/>
    <property type="match status" value="1"/>
</dbReference>
<evidence type="ECO:0000256" key="1">
    <source>
        <dbReference type="ARBA" id="ARBA00022801"/>
    </source>
</evidence>
<keyword evidence="1" id="KW-0378">Hydrolase</keyword>
<keyword evidence="2" id="KW-0732">Signal</keyword>
<dbReference type="InterPro" id="IPR008928">
    <property type="entry name" value="6-hairpin_glycosidase_sf"/>
</dbReference>
<dbReference type="EMBL" id="SEKV01000912">
    <property type="protein sequence ID" value="TFY52839.1"/>
    <property type="molecule type" value="Genomic_DNA"/>
</dbReference>
<organism evidence="3 4">
    <name type="scientific">Rhodofomes roseus</name>
    <dbReference type="NCBI Taxonomy" id="34475"/>
    <lineage>
        <taxon>Eukaryota</taxon>
        <taxon>Fungi</taxon>
        <taxon>Dikarya</taxon>
        <taxon>Basidiomycota</taxon>
        <taxon>Agaricomycotina</taxon>
        <taxon>Agaricomycetes</taxon>
        <taxon>Polyporales</taxon>
        <taxon>Rhodofomes</taxon>
    </lineage>
</organism>
<feature type="signal peptide" evidence="2">
    <location>
        <begin position="1"/>
        <end position="19"/>
    </location>
</feature>
<gene>
    <name evidence="3" type="ORF">EVJ58_g9788</name>
</gene>
<accession>A0A4Y9XW99</accession>
<dbReference type="PANTHER" id="PTHR33886:SF11">
    <property type="entry name" value="WALL GLYCOSYL HYDROLASE YTER, PUTATIVE (AFU_ORTHOLOGUE AFUA_2G14630)-RELATED"/>
    <property type="match status" value="1"/>
</dbReference>
<comment type="caution">
    <text evidence="3">The sequence shown here is derived from an EMBL/GenBank/DDBJ whole genome shotgun (WGS) entry which is preliminary data.</text>
</comment>
<evidence type="ECO:0008006" key="5">
    <source>
        <dbReference type="Google" id="ProtNLM"/>
    </source>
</evidence>
<dbReference type="InterPro" id="IPR052043">
    <property type="entry name" value="PolySaccharide_Degr_Enz"/>
</dbReference>
<dbReference type="PANTHER" id="PTHR33886">
    <property type="entry name" value="UNSATURATED RHAMNOGALACTURONAN HYDROLASE (EUROFUNG)"/>
    <property type="match status" value="1"/>
</dbReference>
<protein>
    <recommendedName>
        <fullName evidence="5">Unsaturated rhamnogalacturonyl hydrolase</fullName>
    </recommendedName>
</protein>
<evidence type="ECO:0000313" key="4">
    <source>
        <dbReference type="Proteomes" id="UP000298390"/>
    </source>
</evidence>
<evidence type="ECO:0000313" key="3">
    <source>
        <dbReference type="EMBL" id="TFY52839.1"/>
    </source>
</evidence>
<dbReference type="Proteomes" id="UP000298390">
    <property type="component" value="Unassembled WGS sequence"/>
</dbReference>
<proteinExistence type="predicted"/>
<evidence type="ECO:0000256" key="2">
    <source>
        <dbReference type="SAM" id="SignalP"/>
    </source>
</evidence>
<name>A0A4Y9XW99_9APHY</name>
<dbReference type="GO" id="GO:0005975">
    <property type="term" value="P:carbohydrate metabolic process"/>
    <property type="evidence" value="ECO:0007669"/>
    <property type="project" value="InterPro"/>
</dbReference>